<name>A0A833TLY3_PHYIN</name>
<reference evidence="3" key="1">
    <citation type="submission" date="2020-04" db="EMBL/GenBank/DDBJ databases">
        <title>Hybrid Assembly of Korean Phytophthora infestans isolates.</title>
        <authorList>
            <person name="Prokchorchik M."/>
            <person name="Lee Y."/>
            <person name="Seo J."/>
            <person name="Cho J.-H."/>
            <person name="Park Y.-E."/>
            <person name="Jang D.-C."/>
            <person name="Im J.-S."/>
            <person name="Choi J.-G."/>
            <person name="Park H.-J."/>
            <person name="Lee G.-B."/>
            <person name="Lee Y.-G."/>
            <person name="Hong S.-Y."/>
            <person name="Cho K."/>
            <person name="Sohn K.H."/>
        </authorList>
    </citation>
    <scope>NUCLEOTIDE SEQUENCE</scope>
    <source>
        <strain evidence="3">KR_1_A1</strain>
    </source>
</reference>
<keyword evidence="4" id="KW-1185">Reference proteome</keyword>
<feature type="region of interest" description="Disordered" evidence="1">
    <location>
        <begin position="569"/>
        <end position="592"/>
    </location>
</feature>
<sequence length="604" mass="68009">MVKHMQRHIINCEKISRGWGRMLLEDNVLVEDLERQSEGAQALRSMAQQLQAKVYPHYSKDERDALDRSFARAMHERGAEFGMFDHTAWKNFFDLLHLPWSPPSSSELSTTLLSSCYNDVMLDVARALRESPAVTLGVDGATNVLSRSLSNVIAHDPRPWFVEYLRADLKKESEPEVTKKVEISITRMHTYLDRPVVFAFVSDSCNLMRAVRKSLQDNNSVAFAYGCGAHALNNFCEGIVKNPGVKAFVRNAVYLSKIVKNTGLLNKTISSLCFDFLQRQYTMVLYSASRCSSVNYMFQRLAKVKRPMTAVVTAVMNEKVERNIDPSYQLPSEFTSIAMDPQFWGNVSWHIKVFDPICKCIGVMESNSATMSTAYACFVYVFIHARETFPGDALLTKLIHRWNRIQSPVHASAFYCDPFYHPFRLAVAKLYGQDPIELGKGDIYQKRRALDDFLRFCTTEAEIASEWSSITQFPPQKIWTQGRSKFPVLAELLVKVYTSPASTAGVERQHKVGKRIHSSARNRLGAGLVEEQAAVAHNAAVATMEAPLQRQRFEQHMVSDFVMNAGLQSGGGDARIDSGEAREPADEVETADAEEGIAERLLCL</sequence>
<feature type="compositionally biased region" description="Basic and acidic residues" evidence="1">
    <location>
        <begin position="574"/>
        <end position="585"/>
    </location>
</feature>
<comment type="caution">
    <text evidence="3">The sequence shown here is derived from an EMBL/GenBank/DDBJ whole genome shotgun (WGS) entry which is preliminary data.</text>
</comment>
<dbReference type="GO" id="GO:0046983">
    <property type="term" value="F:protein dimerization activity"/>
    <property type="evidence" value="ECO:0007669"/>
    <property type="project" value="InterPro"/>
</dbReference>
<dbReference type="InterPro" id="IPR008906">
    <property type="entry name" value="HATC_C_dom"/>
</dbReference>
<evidence type="ECO:0000313" key="3">
    <source>
        <dbReference type="EMBL" id="KAF4046274.1"/>
    </source>
</evidence>
<gene>
    <name evidence="3" type="ORF">GN244_ATG01291</name>
</gene>
<accession>A0A833TLY3</accession>
<dbReference type="EMBL" id="WSZM01000020">
    <property type="protein sequence ID" value="KAF4046274.1"/>
    <property type="molecule type" value="Genomic_DNA"/>
</dbReference>
<evidence type="ECO:0000259" key="2">
    <source>
        <dbReference type="Pfam" id="PF05699"/>
    </source>
</evidence>
<dbReference type="SUPFAM" id="SSF53098">
    <property type="entry name" value="Ribonuclease H-like"/>
    <property type="match status" value="1"/>
</dbReference>
<proteinExistence type="predicted"/>
<dbReference type="Pfam" id="PF05699">
    <property type="entry name" value="Dimer_Tnp_hAT"/>
    <property type="match status" value="1"/>
</dbReference>
<dbReference type="AlphaFoldDB" id="A0A833TLY3"/>
<feature type="domain" description="HAT C-terminal dimerisation" evidence="2">
    <location>
        <begin position="467"/>
        <end position="534"/>
    </location>
</feature>
<organism evidence="3 4">
    <name type="scientific">Phytophthora infestans</name>
    <name type="common">Potato late blight agent</name>
    <name type="synonym">Botrytis infestans</name>
    <dbReference type="NCBI Taxonomy" id="4787"/>
    <lineage>
        <taxon>Eukaryota</taxon>
        <taxon>Sar</taxon>
        <taxon>Stramenopiles</taxon>
        <taxon>Oomycota</taxon>
        <taxon>Peronosporomycetes</taxon>
        <taxon>Peronosporales</taxon>
        <taxon>Peronosporaceae</taxon>
        <taxon>Phytophthora</taxon>
    </lineage>
</organism>
<protein>
    <submittedName>
        <fullName evidence="3">HAT family C-terminal dimerization region</fullName>
    </submittedName>
</protein>
<evidence type="ECO:0000256" key="1">
    <source>
        <dbReference type="SAM" id="MobiDB-lite"/>
    </source>
</evidence>
<dbReference type="Proteomes" id="UP000602510">
    <property type="component" value="Unassembled WGS sequence"/>
</dbReference>
<evidence type="ECO:0000313" key="4">
    <source>
        <dbReference type="Proteomes" id="UP000602510"/>
    </source>
</evidence>
<dbReference type="InterPro" id="IPR012337">
    <property type="entry name" value="RNaseH-like_sf"/>
</dbReference>